<dbReference type="PANTHER" id="PTHR11135">
    <property type="entry name" value="HISTONE ACETYLTRANSFERASE-RELATED"/>
    <property type="match status" value="1"/>
</dbReference>
<evidence type="ECO:0000256" key="6">
    <source>
        <dbReference type="ARBA" id="ARBA00023014"/>
    </source>
</evidence>
<evidence type="ECO:0000313" key="8">
    <source>
        <dbReference type="EMBL" id="WPJ94451.1"/>
    </source>
</evidence>
<protein>
    <submittedName>
        <fullName evidence="8">TIGR01212 family radical SAM protein</fullName>
    </submittedName>
</protein>
<keyword evidence="5" id="KW-0408">Iron</keyword>
<reference evidence="8 9" key="1">
    <citation type="submission" date="2023-11" db="EMBL/GenBank/DDBJ databases">
        <title>Coraliomargarita sp. nov., isolated from marine algae.</title>
        <authorList>
            <person name="Lee J.K."/>
            <person name="Baek J.H."/>
            <person name="Kim J.M."/>
            <person name="Choi D.G."/>
            <person name="Jeon C.O."/>
        </authorList>
    </citation>
    <scope>NUCLEOTIDE SEQUENCE [LARGE SCALE GENOMIC DNA]</scope>
    <source>
        <strain evidence="8 9">J2-16</strain>
    </source>
</reference>
<dbReference type="Pfam" id="PF16199">
    <property type="entry name" value="Radical_SAM_C"/>
    <property type="match status" value="1"/>
</dbReference>
<dbReference type="Gene3D" id="3.80.30.20">
    <property type="entry name" value="tm_1862 like domain"/>
    <property type="match status" value="1"/>
</dbReference>
<dbReference type="Pfam" id="PF04055">
    <property type="entry name" value="Radical_SAM"/>
    <property type="match status" value="1"/>
</dbReference>
<dbReference type="InterPro" id="IPR007197">
    <property type="entry name" value="rSAM"/>
</dbReference>
<dbReference type="SMART" id="SM00729">
    <property type="entry name" value="Elp3"/>
    <property type="match status" value="1"/>
</dbReference>
<sequence length="321" mass="37097">MYPWQHARRFNAYPQYFKKTFGERVQKVSIDAGFDCPNRDGTVAYGGCTFCDNEAFNPSYCRPDVSVREQVEVGIRFHRKRYHDPGRYLAYFQAFTNTHAPLGRLRQIYEEALAVPGVVGLVVGTRPDCLDAEKLDYFQRLAERKHVILEIGIESCYDATLKRINRGHSYVQAVDAICQAAERGIHVGSHLIFGLPGETEAMMLAEAEMLSKLPLKTIKFHQLQLIRGTAMVTDYERHPQDFRFYWLEAYLQLIRCFVERLHPGIVIERFFAEAPPDLDVTPIRWNLRNDQLLQQFERLLEREDTWQGRLYASPSSLGPGC</sequence>
<comment type="cofactor">
    <cofactor evidence="1">
        <name>[4Fe-4S] cluster</name>
        <dbReference type="ChEBI" id="CHEBI:49883"/>
    </cofactor>
</comment>
<name>A0ABZ0REK7_9BACT</name>
<dbReference type="InterPro" id="IPR005911">
    <property type="entry name" value="YhcC-like"/>
</dbReference>
<gene>
    <name evidence="8" type="ORF">SH580_13520</name>
</gene>
<keyword evidence="4" id="KW-0479">Metal-binding</keyword>
<keyword evidence="3" id="KW-0949">S-adenosyl-L-methionine</keyword>
<dbReference type="RefSeq" id="WP_319831380.1">
    <property type="nucleotide sequence ID" value="NZ_CP138858.1"/>
</dbReference>
<evidence type="ECO:0000259" key="7">
    <source>
        <dbReference type="PROSITE" id="PS51918"/>
    </source>
</evidence>
<dbReference type="PROSITE" id="PS51918">
    <property type="entry name" value="RADICAL_SAM"/>
    <property type="match status" value="1"/>
</dbReference>
<dbReference type="SFLD" id="SFLDS00029">
    <property type="entry name" value="Radical_SAM"/>
    <property type="match status" value="1"/>
</dbReference>
<keyword evidence="9" id="KW-1185">Reference proteome</keyword>
<dbReference type="Proteomes" id="UP001324993">
    <property type="component" value="Chromosome"/>
</dbReference>
<evidence type="ECO:0000256" key="5">
    <source>
        <dbReference type="ARBA" id="ARBA00023004"/>
    </source>
</evidence>
<keyword evidence="2" id="KW-0004">4Fe-4S</keyword>
<dbReference type="InterPro" id="IPR032432">
    <property type="entry name" value="Radical_SAM_C"/>
</dbReference>
<dbReference type="SFLD" id="SFLDG01086">
    <property type="entry name" value="elongater_protein-like"/>
    <property type="match status" value="1"/>
</dbReference>
<evidence type="ECO:0000256" key="4">
    <source>
        <dbReference type="ARBA" id="ARBA00022723"/>
    </source>
</evidence>
<evidence type="ECO:0000256" key="2">
    <source>
        <dbReference type="ARBA" id="ARBA00022485"/>
    </source>
</evidence>
<dbReference type="InterPro" id="IPR006638">
    <property type="entry name" value="Elp3/MiaA/NifB-like_rSAM"/>
</dbReference>
<dbReference type="NCBIfam" id="TIGR01212">
    <property type="entry name" value="TIGR01212 family radical SAM protein"/>
    <property type="match status" value="1"/>
</dbReference>
<proteinExistence type="predicted"/>
<dbReference type="InterPro" id="IPR023404">
    <property type="entry name" value="rSAM_horseshoe"/>
</dbReference>
<dbReference type="InterPro" id="IPR058240">
    <property type="entry name" value="rSAM_sf"/>
</dbReference>
<dbReference type="InterPro" id="IPR039661">
    <property type="entry name" value="ELP3"/>
</dbReference>
<dbReference type="EMBL" id="CP138858">
    <property type="protein sequence ID" value="WPJ94451.1"/>
    <property type="molecule type" value="Genomic_DNA"/>
</dbReference>
<dbReference type="SFLD" id="SFLDG01091">
    <property type="entry name" value="uncharacterized_CHP01210-like"/>
    <property type="match status" value="1"/>
</dbReference>
<dbReference type="PANTHER" id="PTHR11135:SF1">
    <property type="entry name" value="PROTEIN YHCC"/>
    <property type="match status" value="1"/>
</dbReference>
<feature type="domain" description="Radical SAM core" evidence="7">
    <location>
        <begin position="20"/>
        <end position="263"/>
    </location>
</feature>
<keyword evidence="6" id="KW-0411">Iron-sulfur</keyword>
<dbReference type="SUPFAM" id="SSF102114">
    <property type="entry name" value="Radical SAM enzymes"/>
    <property type="match status" value="1"/>
</dbReference>
<organism evidence="8 9">
    <name type="scientific">Coraliomargarita algicola</name>
    <dbReference type="NCBI Taxonomy" id="3092156"/>
    <lineage>
        <taxon>Bacteria</taxon>
        <taxon>Pseudomonadati</taxon>
        <taxon>Verrucomicrobiota</taxon>
        <taxon>Opitutia</taxon>
        <taxon>Puniceicoccales</taxon>
        <taxon>Coraliomargaritaceae</taxon>
        <taxon>Coraliomargarita</taxon>
    </lineage>
</organism>
<evidence type="ECO:0000256" key="3">
    <source>
        <dbReference type="ARBA" id="ARBA00022691"/>
    </source>
</evidence>
<accession>A0ABZ0REK7</accession>
<evidence type="ECO:0000313" key="9">
    <source>
        <dbReference type="Proteomes" id="UP001324993"/>
    </source>
</evidence>
<evidence type="ECO:0000256" key="1">
    <source>
        <dbReference type="ARBA" id="ARBA00001966"/>
    </source>
</evidence>